<organism evidence="3 4">
    <name type="scientific">Enterococcus faecalis</name>
    <name type="common">Streptococcus faecalis</name>
    <dbReference type="NCBI Taxonomy" id="1351"/>
    <lineage>
        <taxon>Bacteria</taxon>
        <taxon>Bacillati</taxon>
        <taxon>Bacillota</taxon>
        <taxon>Bacilli</taxon>
        <taxon>Lactobacillales</taxon>
        <taxon>Enterococcaceae</taxon>
        <taxon>Enterococcus</taxon>
    </lineage>
</organism>
<comment type="caution">
    <text evidence="3">The sequence shown here is derived from an EMBL/GenBank/DDBJ whole genome shotgun (WGS) entry which is preliminary data.</text>
</comment>
<dbReference type="EMBL" id="SIYF01000093">
    <property type="protein sequence ID" value="TKK89438.1"/>
    <property type="molecule type" value="Genomic_DNA"/>
</dbReference>
<gene>
    <name evidence="3" type="ORF">EY666_04560</name>
</gene>
<evidence type="ECO:0000256" key="1">
    <source>
        <dbReference type="SAM" id="MobiDB-lite"/>
    </source>
</evidence>
<keyword evidence="2" id="KW-0472">Membrane</keyword>
<evidence type="ECO:0000313" key="4">
    <source>
        <dbReference type="Proteomes" id="UP000305511"/>
    </source>
</evidence>
<dbReference type="CDD" id="cd16428">
    <property type="entry name" value="TcpC_C"/>
    <property type="match status" value="1"/>
</dbReference>
<proteinExistence type="predicted"/>
<evidence type="ECO:0000256" key="2">
    <source>
        <dbReference type="SAM" id="Phobius"/>
    </source>
</evidence>
<keyword evidence="2" id="KW-0812">Transmembrane</keyword>
<name>A0A4U3MIX5_ENTFL</name>
<protein>
    <submittedName>
        <fullName evidence="3">Conjugal transfer protein</fullName>
    </submittedName>
</protein>
<dbReference type="RefSeq" id="WP_137273921.1">
    <property type="nucleotide sequence ID" value="NZ_JAMWKG010000003.1"/>
</dbReference>
<dbReference type="InterPro" id="IPR024735">
    <property type="entry name" value="TcpC"/>
</dbReference>
<dbReference type="Gene3D" id="3.10.450.540">
    <property type="match status" value="2"/>
</dbReference>
<sequence length="304" mass="34465">MKLKRKKAQSKNQEEVKKVGKKKKVTRVSRVSRGIVYSGWGVLLFSIGFGVYNNVTAVSTHTVHEREVVKEQLKDTTGLQSYAKNFAKLYFTVSPTSNDQQKRREALDSYLAENVAVSTALYKEVKEKVTVDSVEVWEVKPVKNEKNIYSVLLKVGLTMGKKSVTRAYSVDIYVKDNLFAVVKLPTLATLPSKAVIEETPVEQGNSIDATTREAVEGFLDTFFSVYPKADEKELIYYGKNLTPVESNLTFLEITNSQISEDKNGIYVRCIVTYRDNDTKLLLEMPYKLTLEKVSNEKFAIKEIR</sequence>
<accession>A0A4U3MIX5</accession>
<dbReference type="Proteomes" id="UP000305511">
    <property type="component" value="Unassembled WGS sequence"/>
</dbReference>
<dbReference type="Pfam" id="PF12642">
    <property type="entry name" value="TpcC"/>
    <property type="match status" value="1"/>
</dbReference>
<dbReference type="InterPro" id="IPR035628">
    <property type="entry name" value="TcpC_C"/>
</dbReference>
<feature type="region of interest" description="Disordered" evidence="1">
    <location>
        <begin position="1"/>
        <end position="21"/>
    </location>
</feature>
<dbReference type="CDD" id="cd16386">
    <property type="entry name" value="TcpC_N"/>
    <property type="match status" value="1"/>
</dbReference>
<feature type="transmembrane region" description="Helical" evidence="2">
    <location>
        <begin position="31"/>
        <end position="52"/>
    </location>
</feature>
<dbReference type="AlphaFoldDB" id="A0A4U3MIX5"/>
<keyword evidence="2" id="KW-1133">Transmembrane helix</keyword>
<reference evidence="3 4" key="1">
    <citation type="submission" date="2019-02" db="EMBL/GenBank/DDBJ databases">
        <title>Bacteria dissemination in different level of health care in South Africa: the effectiveness of infections prevention and control.</title>
        <authorList>
            <person name="Shobo C."/>
            <person name="Amoako D.G."/>
            <person name="Allam M."/>
            <person name="Ismail A."/>
            <person name="Bester L.A."/>
            <person name="Essack S.Y."/>
        </authorList>
    </citation>
    <scope>NUCLEOTIDE SEQUENCE [LARGE SCALE GENOMIC DNA]</scope>
    <source>
        <strain evidence="3 4">2SIL2</strain>
    </source>
</reference>
<evidence type="ECO:0000313" key="3">
    <source>
        <dbReference type="EMBL" id="TKK89438.1"/>
    </source>
</evidence>